<sequence length="170" mass="20680">MANFEHWAKNSDQRMPETDFTYLAKQFGDIIDGEIKAGNSDGTDGWPQVRKTISLQHSLGKLEICEYVDRKSGTISKFEYNWSYLPDRQWKFHYDTYHPKRYWTETIHYHQHDEPTPNKYEHERIANFRMRDLLHIMETIRLIERFQKEWQIQQGQQFQSGNKHKQKKTR</sequence>
<accession>A0ABV6J491</accession>
<evidence type="ECO:0000313" key="1">
    <source>
        <dbReference type="EMBL" id="MFC0390694.1"/>
    </source>
</evidence>
<comment type="caution">
    <text evidence="1">The sequence shown here is derived from an EMBL/GenBank/DDBJ whole genome shotgun (WGS) entry which is preliminary data.</text>
</comment>
<evidence type="ECO:0000313" key="2">
    <source>
        <dbReference type="Proteomes" id="UP001589818"/>
    </source>
</evidence>
<reference evidence="1 2" key="1">
    <citation type="submission" date="2024-09" db="EMBL/GenBank/DDBJ databases">
        <authorList>
            <person name="Sun Q."/>
            <person name="Mori K."/>
        </authorList>
    </citation>
    <scope>NUCLEOTIDE SEQUENCE [LARGE SCALE GENOMIC DNA]</scope>
    <source>
        <strain evidence="1 2">CCM 4839</strain>
    </source>
</reference>
<dbReference type="RefSeq" id="WP_204821026.1">
    <property type="nucleotide sequence ID" value="NZ_JANHOF010000009.1"/>
</dbReference>
<proteinExistence type="predicted"/>
<name>A0ABV6J491_9BACL</name>
<protein>
    <submittedName>
        <fullName evidence="1">Uncharacterized protein</fullName>
    </submittedName>
</protein>
<organism evidence="1 2">
    <name type="scientific">Paenibacillus mendelii</name>
    <dbReference type="NCBI Taxonomy" id="206163"/>
    <lineage>
        <taxon>Bacteria</taxon>
        <taxon>Bacillati</taxon>
        <taxon>Bacillota</taxon>
        <taxon>Bacilli</taxon>
        <taxon>Bacillales</taxon>
        <taxon>Paenibacillaceae</taxon>
        <taxon>Paenibacillus</taxon>
    </lineage>
</organism>
<dbReference type="Proteomes" id="UP001589818">
    <property type="component" value="Unassembled WGS sequence"/>
</dbReference>
<gene>
    <name evidence="1" type="ORF">ACFFJ8_04810</name>
</gene>
<dbReference type="EMBL" id="JBHLVF010000009">
    <property type="protein sequence ID" value="MFC0390694.1"/>
    <property type="molecule type" value="Genomic_DNA"/>
</dbReference>
<keyword evidence="2" id="KW-1185">Reference proteome</keyword>